<dbReference type="Proteomes" id="UP001145114">
    <property type="component" value="Unassembled WGS sequence"/>
</dbReference>
<reference evidence="1" key="1">
    <citation type="submission" date="2022-06" db="EMBL/GenBank/DDBJ databases">
        <title>Phylogenomic reconstructions and comparative analyses of Kickxellomycotina fungi.</title>
        <authorList>
            <person name="Reynolds N.K."/>
            <person name="Stajich J.E."/>
            <person name="Barry K."/>
            <person name="Grigoriev I.V."/>
            <person name="Crous P."/>
            <person name="Smith M.E."/>
        </authorList>
    </citation>
    <scope>NUCLEOTIDE SEQUENCE</scope>
    <source>
        <strain evidence="1">RSA 2271</strain>
    </source>
</reference>
<dbReference type="EC" id="5.6.2.1" evidence="1"/>
<gene>
    <name evidence="1" type="primary">TOP3A</name>
    <name evidence="1" type="ORF">EV182_004247</name>
</gene>
<proteinExistence type="predicted"/>
<feature type="non-terminal residue" evidence="1">
    <location>
        <position position="1"/>
    </location>
</feature>
<dbReference type="EMBL" id="JAMZIH010006405">
    <property type="protein sequence ID" value="KAJ1673955.1"/>
    <property type="molecule type" value="Genomic_DNA"/>
</dbReference>
<evidence type="ECO:0000313" key="2">
    <source>
        <dbReference type="Proteomes" id="UP001145114"/>
    </source>
</evidence>
<sequence length="650" mass="71704">EVKGNVLSYGSCQFPTLGFVVDQFLKVENFVSEPFWFLHAEHTQRCEGGEDARVSFTWRRRRLFDQEVCFVIYAACMEDPTARVVKVTARPKEKWRPLPLTTVELQKAGSRHLRLSPDRVMTVAEGLYNKGLISYPRTETNVFDKSMDLRGLVEKQAGNRQWGEFARRLLDGEFRWPRQGKNNDNAHPPVHPLVPADGLSGDDARVYEFVCRRFLACCANNAKGHYTEVTVEIGSEQFAAEGLMVVARNYLDVYHPYERWEGSAHIPVYREGDTFMPTMFEMRDGATTAPRLLRYEDLVGLMEKNEIGTDATIHEHIKRVIERGYVHKQADGSLRPSTLGVALVEGYDAIGLDLSLCKPYLRRELELALKEICRGSLDSVAVKRKAVEMYRVVYQQSRQEFGRIVDALTRHFGHGPDLDEGGPGAGSQSARAVVVQEQDPAVFACPGCVGGVMRVRQRRDGRWMLGCSRYPACNRAVWMSDCVVGAGVSEATCGVCSISSSNNGGSGNVEGGTVYQLNLQFKPGSMPAYIGESYVGCLRGCDETLNQLIPSIQAMLAGNAAGGRCDNAGNNGNGNGNGSGSGSGGGVHEMASPFSLSGYALDSEAITATASKPKCHCGLFANRLTTRKEGSNFGRDYYKCSRQMRQCGFY</sequence>
<name>A0ACC1HBJ5_9FUNG</name>
<organism evidence="1 2">
    <name type="scientific">Spiromyces aspiralis</name>
    <dbReference type="NCBI Taxonomy" id="68401"/>
    <lineage>
        <taxon>Eukaryota</taxon>
        <taxon>Fungi</taxon>
        <taxon>Fungi incertae sedis</taxon>
        <taxon>Zoopagomycota</taxon>
        <taxon>Kickxellomycotina</taxon>
        <taxon>Kickxellomycetes</taxon>
        <taxon>Kickxellales</taxon>
        <taxon>Kickxellaceae</taxon>
        <taxon>Spiromyces</taxon>
    </lineage>
</organism>
<accession>A0ACC1HBJ5</accession>
<keyword evidence="1" id="KW-0413">Isomerase</keyword>
<protein>
    <submittedName>
        <fullName evidence="1">DNA topoisomerase 3-alpha</fullName>
        <ecNumber evidence="1">5.6.2.1</ecNumber>
    </submittedName>
</protein>
<feature type="non-terminal residue" evidence="1">
    <location>
        <position position="650"/>
    </location>
</feature>
<comment type="caution">
    <text evidence="1">The sequence shown here is derived from an EMBL/GenBank/DDBJ whole genome shotgun (WGS) entry which is preliminary data.</text>
</comment>
<keyword evidence="2" id="KW-1185">Reference proteome</keyword>
<evidence type="ECO:0000313" key="1">
    <source>
        <dbReference type="EMBL" id="KAJ1673955.1"/>
    </source>
</evidence>